<evidence type="ECO:0000313" key="8">
    <source>
        <dbReference type="RefSeq" id="XP_015894629.4"/>
    </source>
</evidence>
<comment type="similarity">
    <text evidence="2">Belongs to the alliinase family.</text>
</comment>
<sequence>MFLFDDRGDPMAYEQYWKKMDDKCKVVITGSQLMSYLSDPRKVCWFLEAELEEAIKKLHRVVGNAVVDGRHIVVGTGSTQLYQAALYALTTPGGPQPISVVCAAPYYSQYEQETDYLRSGLYKWAGDAYAFDKEEPYIEVVTSPNNPDGSIRKAVVNSTSNEGKHIYDLAYYWPQYTAITAAADYDIMSFTFSKSTGHAGSRIGWSIVKDEEIARKMTNFIEYSSIGVSKDSQHRAATIMGVIYNSYQDIKSDSTENFFEFGHRLMAERWSRLREVVAMNGFFSLPKFPREFCLFNGDYTESYPAFAWLKINGDIEDCEKFLKENKILSRGGKRFGSDPRFARVSMLSREDVFENFLNRLLTIKGIRNGH</sequence>
<dbReference type="SUPFAM" id="SSF53383">
    <property type="entry name" value="PLP-dependent transferases"/>
    <property type="match status" value="1"/>
</dbReference>
<dbReference type="GeneID" id="107428581"/>
<dbReference type="InterPro" id="IPR037029">
    <property type="entry name" value="Alliinase_N_sf"/>
</dbReference>
<dbReference type="InParanoid" id="A0A6P4AIJ5"/>
<comment type="subunit">
    <text evidence="3">Homodimer.</text>
</comment>
<feature type="domain" description="Alliinase C-terminal" evidence="6">
    <location>
        <begin position="6"/>
        <end position="363"/>
    </location>
</feature>
<dbReference type="CDD" id="cd00609">
    <property type="entry name" value="AAT_like"/>
    <property type="match status" value="1"/>
</dbReference>
<dbReference type="GO" id="GO:0008483">
    <property type="term" value="F:transaminase activity"/>
    <property type="evidence" value="ECO:0007669"/>
    <property type="project" value="UniProtKB-KW"/>
</dbReference>
<dbReference type="PANTHER" id="PTHR43795">
    <property type="entry name" value="BIFUNCTIONAL ASPARTATE AMINOTRANSFERASE AND GLUTAMATE/ASPARTATE-PREPHENATE AMINOTRANSFERASE-RELATED"/>
    <property type="match status" value="1"/>
</dbReference>
<keyword evidence="4 8" id="KW-0808">Transferase</keyword>
<keyword evidence="5" id="KW-0663">Pyridoxal phosphate</keyword>
<protein>
    <submittedName>
        <fullName evidence="8">L-tryptophan--pyruvate aminotransferase 1</fullName>
    </submittedName>
</protein>
<evidence type="ECO:0000256" key="2">
    <source>
        <dbReference type="ARBA" id="ARBA00006312"/>
    </source>
</evidence>
<dbReference type="Gene3D" id="2.10.25.30">
    <property type="entry name" value="EGF-like, alliinase"/>
    <property type="match status" value="1"/>
</dbReference>
<dbReference type="PANTHER" id="PTHR43795:SF15">
    <property type="entry name" value="TRYPTOPHAN AMINOTRANSFERASE-RELATED PROTEIN 1"/>
    <property type="match status" value="1"/>
</dbReference>
<keyword evidence="4 8" id="KW-0032">Aminotransferase</keyword>
<dbReference type="KEGG" id="zju:107428581"/>
<dbReference type="InterPro" id="IPR050478">
    <property type="entry name" value="Ethylene_sulfur-biosynth"/>
</dbReference>
<evidence type="ECO:0000256" key="1">
    <source>
        <dbReference type="ARBA" id="ARBA00001933"/>
    </source>
</evidence>
<dbReference type="GO" id="GO:0016846">
    <property type="term" value="F:carbon-sulfur lyase activity"/>
    <property type="evidence" value="ECO:0007669"/>
    <property type="project" value="InterPro"/>
</dbReference>
<evidence type="ECO:0000256" key="5">
    <source>
        <dbReference type="ARBA" id="ARBA00022898"/>
    </source>
</evidence>
<organism evidence="7 8">
    <name type="scientific">Ziziphus jujuba</name>
    <name type="common">Chinese jujube</name>
    <name type="synonym">Ziziphus sativa</name>
    <dbReference type="NCBI Taxonomy" id="326968"/>
    <lineage>
        <taxon>Eukaryota</taxon>
        <taxon>Viridiplantae</taxon>
        <taxon>Streptophyta</taxon>
        <taxon>Embryophyta</taxon>
        <taxon>Tracheophyta</taxon>
        <taxon>Spermatophyta</taxon>
        <taxon>Magnoliopsida</taxon>
        <taxon>eudicotyledons</taxon>
        <taxon>Gunneridae</taxon>
        <taxon>Pentapetalae</taxon>
        <taxon>rosids</taxon>
        <taxon>fabids</taxon>
        <taxon>Rosales</taxon>
        <taxon>Rhamnaceae</taxon>
        <taxon>Paliureae</taxon>
        <taxon>Ziziphus</taxon>
    </lineage>
</organism>
<dbReference type="Pfam" id="PF04864">
    <property type="entry name" value="Alliinase_C"/>
    <property type="match status" value="1"/>
</dbReference>
<dbReference type="Gene3D" id="3.40.640.10">
    <property type="entry name" value="Type I PLP-dependent aspartate aminotransferase-like (Major domain)"/>
    <property type="match status" value="1"/>
</dbReference>
<dbReference type="InterPro" id="IPR015424">
    <property type="entry name" value="PyrdxlP-dep_Trfase"/>
</dbReference>
<reference evidence="8" key="1">
    <citation type="submission" date="2025-08" db="UniProtKB">
        <authorList>
            <consortium name="RefSeq"/>
        </authorList>
    </citation>
    <scope>IDENTIFICATION</scope>
    <source>
        <tissue evidence="8">Seedling</tissue>
    </source>
</reference>
<evidence type="ECO:0000256" key="3">
    <source>
        <dbReference type="ARBA" id="ARBA00011738"/>
    </source>
</evidence>
<evidence type="ECO:0000313" key="7">
    <source>
        <dbReference type="Proteomes" id="UP001652623"/>
    </source>
</evidence>
<dbReference type="AlphaFoldDB" id="A0A6P4AIJ5"/>
<accession>A0A6P4AIJ5</accession>
<keyword evidence="7" id="KW-1185">Reference proteome</keyword>
<dbReference type="GO" id="GO:0006520">
    <property type="term" value="P:amino acid metabolic process"/>
    <property type="evidence" value="ECO:0007669"/>
    <property type="project" value="TreeGrafter"/>
</dbReference>
<dbReference type="Gene3D" id="3.90.1150.10">
    <property type="entry name" value="Aspartate Aminotransferase, domain 1"/>
    <property type="match status" value="1"/>
</dbReference>
<evidence type="ECO:0000256" key="4">
    <source>
        <dbReference type="ARBA" id="ARBA00022576"/>
    </source>
</evidence>
<dbReference type="InterPro" id="IPR006948">
    <property type="entry name" value="Alliinase_C"/>
</dbReference>
<evidence type="ECO:0000259" key="6">
    <source>
        <dbReference type="Pfam" id="PF04864"/>
    </source>
</evidence>
<dbReference type="Proteomes" id="UP001652623">
    <property type="component" value="Chromosome 12"/>
</dbReference>
<gene>
    <name evidence="8" type="primary">LOC107428581</name>
</gene>
<dbReference type="RefSeq" id="XP_015894629.4">
    <property type="nucleotide sequence ID" value="XM_016039143.4"/>
</dbReference>
<name>A0A6P4AIJ5_ZIZJJ</name>
<comment type="cofactor">
    <cofactor evidence="1">
        <name>pyridoxal 5'-phosphate</name>
        <dbReference type="ChEBI" id="CHEBI:597326"/>
    </cofactor>
</comment>
<dbReference type="InterPro" id="IPR015422">
    <property type="entry name" value="PyrdxlP-dep_Trfase_small"/>
</dbReference>
<proteinExistence type="inferred from homology"/>
<dbReference type="InterPro" id="IPR015421">
    <property type="entry name" value="PyrdxlP-dep_Trfase_major"/>
</dbReference>